<keyword evidence="3" id="KW-1185">Reference proteome</keyword>
<protein>
    <submittedName>
        <fullName evidence="2">Uncharacterized protein</fullName>
    </submittedName>
</protein>
<comment type="caution">
    <text evidence="2">The sequence shown here is derived from an EMBL/GenBank/DDBJ whole genome shotgun (WGS) entry which is preliminary data.</text>
</comment>
<evidence type="ECO:0000313" key="2">
    <source>
        <dbReference type="EMBL" id="KAG8062433.1"/>
    </source>
</evidence>
<name>A0A8J5VXF9_ZIZPA</name>
<gene>
    <name evidence="2" type="ORF">GUJ93_ZPchr0003g18229</name>
</gene>
<dbReference type="EMBL" id="JAAALK010000286">
    <property type="protein sequence ID" value="KAG8062433.1"/>
    <property type="molecule type" value="Genomic_DNA"/>
</dbReference>
<reference evidence="2" key="1">
    <citation type="journal article" date="2021" name="bioRxiv">
        <title>Whole Genome Assembly and Annotation of Northern Wild Rice, Zizania palustris L., Supports a Whole Genome Duplication in the Zizania Genus.</title>
        <authorList>
            <person name="Haas M."/>
            <person name="Kono T."/>
            <person name="Macchietto M."/>
            <person name="Millas R."/>
            <person name="McGilp L."/>
            <person name="Shao M."/>
            <person name="Duquette J."/>
            <person name="Hirsch C.N."/>
            <person name="Kimball J."/>
        </authorList>
    </citation>
    <scope>NUCLEOTIDE SEQUENCE</scope>
    <source>
        <tissue evidence="2">Fresh leaf tissue</tissue>
    </source>
</reference>
<evidence type="ECO:0000313" key="3">
    <source>
        <dbReference type="Proteomes" id="UP000729402"/>
    </source>
</evidence>
<sequence>MATRTRCPKCPRVSGRTPPIGRAIAIAESARRPNVTDWAAMPEPPIPPPYVHACVRTTTGRPAGARRDVHRQHGAYDAIGPATRMGRTQGTRDTGHTAGHPSCRVAVSSLRLRGWR</sequence>
<reference evidence="2" key="2">
    <citation type="submission" date="2021-02" db="EMBL/GenBank/DDBJ databases">
        <authorList>
            <person name="Kimball J.A."/>
            <person name="Haas M.W."/>
            <person name="Macchietto M."/>
            <person name="Kono T."/>
            <person name="Duquette J."/>
            <person name="Shao M."/>
        </authorList>
    </citation>
    <scope>NUCLEOTIDE SEQUENCE</scope>
    <source>
        <tissue evidence="2">Fresh leaf tissue</tissue>
    </source>
</reference>
<accession>A0A8J5VXF9</accession>
<proteinExistence type="predicted"/>
<organism evidence="2 3">
    <name type="scientific">Zizania palustris</name>
    <name type="common">Northern wild rice</name>
    <dbReference type="NCBI Taxonomy" id="103762"/>
    <lineage>
        <taxon>Eukaryota</taxon>
        <taxon>Viridiplantae</taxon>
        <taxon>Streptophyta</taxon>
        <taxon>Embryophyta</taxon>
        <taxon>Tracheophyta</taxon>
        <taxon>Spermatophyta</taxon>
        <taxon>Magnoliopsida</taxon>
        <taxon>Liliopsida</taxon>
        <taxon>Poales</taxon>
        <taxon>Poaceae</taxon>
        <taxon>BOP clade</taxon>
        <taxon>Oryzoideae</taxon>
        <taxon>Oryzeae</taxon>
        <taxon>Zizaniinae</taxon>
        <taxon>Zizania</taxon>
    </lineage>
</organism>
<dbReference type="AlphaFoldDB" id="A0A8J5VXF9"/>
<dbReference type="Proteomes" id="UP000729402">
    <property type="component" value="Unassembled WGS sequence"/>
</dbReference>
<evidence type="ECO:0000256" key="1">
    <source>
        <dbReference type="SAM" id="MobiDB-lite"/>
    </source>
</evidence>
<feature type="region of interest" description="Disordered" evidence="1">
    <location>
        <begin position="61"/>
        <end position="105"/>
    </location>
</feature>